<dbReference type="Proteomes" id="UP001066276">
    <property type="component" value="Chromosome 1_1"/>
</dbReference>
<evidence type="ECO:0000256" key="3">
    <source>
        <dbReference type="ARBA" id="ARBA00022448"/>
    </source>
</evidence>
<keyword evidence="12" id="KW-0407">Ion channel</keyword>
<keyword evidence="10" id="KW-0406">Ion transport</keyword>
<reference evidence="18" key="1">
    <citation type="journal article" date="2022" name="bioRxiv">
        <title>Sequencing and chromosome-scale assembly of the giantPleurodeles waltlgenome.</title>
        <authorList>
            <person name="Brown T."/>
            <person name="Elewa A."/>
            <person name="Iarovenko S."/>
            <person name="Subramanian E."/>
            <person name="Araus A.J."/>
            <person name="Petzold A."/>
            <person name="Susuki M."/>
            <person name="Suzuki K.-i.T."/>
            <person name="Hayashi T."/>
            <person name="Toyoda A."/>
            <person name="Oliveira C."/>
            <person name="Osipova E."/>
            <person name="Leigh N.D."/>
            <person name="Simon A."/>
            <person name="Yun M.H."/>
        </authorList>
    </citation>
    <scope>NUCLEOTIDE SEQUENCE</scope>
    <source>
        <strain evidence="18">20211129_DDA</strain>
        <tissue evidence="18">Liver</tissue>
    </source>
</reference>
<evidence type="ECO:0000256" key="8">
    <source>
        <dbReference type="ARBA" id="ARBA00022958"/>
    </source>
</evidence>
<keyword evidence="5 17" id="KW-0812">Transmembrane</keyword>
<gene>
    <name evidence="18" type="ORF">NDU88_005722</name>
</gene>
<keyword evidence="7" id="KW-0631">Potassium channel</keyword>
<comment type="function">
    <text evidence="14">Intracellular monovalent cation channel required for maintenance of rapid intracellular calcium release. Acts as a potassium counter-ion channel that functions in synchronization with calcium release from intracellular stores. Activated by increased cytosolic Ca(2+) levels.</text>
</comment>
<evidence type="ECO:0008006" key="20">
    <source>
        <dbReference type="Google" id="ProtNLM"/>
    </source>
</evidence>
<feature type="transmembrane region" description="Helical" evidence="17">
    <location>
        <begin position="208"/>
        <end position="230"/>
    </location>
</feature>
<dbReference type="GO" id="GO:0005789">
    <property type="term" value="C:endoplasmic reticulum membrane"/>
    <property type="evidence" value="ECO:0007669"/>
    <property type="project" value="UniProtKB-SubCell"/>
</dbReference>
<keyword evidence="11 17" id="KW-0472">Membrane</keyword>
<evidence type="ECO:0000256" key="1">
    <source>
        <dbReference type="ARBA" id="ARBA00004477"/>
    </source>
</evidence>
<protein>
    <recommendedName>
        <fullName evidence="20">Trimeric intracellular cation channel type B</fullName>
    </recommendedName>
</protein>
<evidence type="ECO:0000313" key="18">
    <source>
        <dbReference type="EMBL" id="KAJ1218139.1"/>
    </source>
</evidence>
<evidence type="ECO:0000256" key="4">
    <source>
        <dbReference type="ARBA" id="ARBA00022538"/>
    </source>
</evidence>
<feature type="transmembrane region" description="Helical" evidence="17">
    <location>
        <begin position="369"/>
        <end position="394"/>
    </location>
</feature>
<evidence type="ECO:0000256" key="2">
    <source>
        <dbReference type="ARBA" id="ARBA00005766"/>
    </source>
</evidence>
<comment type="subcellular location">
    <subcellularLocation>
        <location evidence="1">Endoplasmic reticulum membrane</location>
        <topology evidence="1">Multi-pass membrane protein</topology>
    </subcellularLocation>
</comment>
<sequence>MIPRVAMLLRRQAASAILITPLWRSQPWFPSLLELSIALPLQIPIFPQLLLDPIPPPCIRHVSQTEAAGVHGGLRGTDFLDFRWAEFIVCTEAVVAPGTAAQVALSARIPPDALAERVRASAVGCQSEVRAELPIPCPGLTRTTCPAHPCLPLAARGAKLAMELLSEVSLEFSRISMFPFFELAHYLVSVMTLREQAGAEEVARRSPVACWFSAMLYCFGGALLSAVMLAEPPVLFLTNEVNIFMASATWFLVFFCPGDIVYQFFSFLPVRVVIAGMKEMTRTRKILAGVAHANSHYSDAWMVMIAVGWAKGAGGGLISNFEQLVRGVWKPEHNELLKMSYPVKVTLIGSVLFTLQHTQHLSITKHNLVFLYSIFLVVTKVVMMVTGSAVSPFAPFESLLSCSLFHWKQVPQKMKREISTTANGTSPTCKDLPENGDCNNRPASFTNAESLETTRKRLTTKAE</sequence>
<feature type="transmembrane region" description="Helical" evidence="17">
    <location>
        <begin position="250"/>
        <end position="274"/>
    </location>
</feature>
<dbReference type="EMBL" id="JANPWB010000001">
    <property type="protein sequence ID" value="KAJ1218139.1"/>
    <property type="molecule type" value="Genomic_DNA"/>
</dbReference>
<evidence type="ECO:0000256" key="14">
    <source>
        <dbReference type="ARBA" id="ARBA00045968"/>
    </source>
</evidence>
<evidence type="ECO:0000256" key="11">
    <source>
        <dbReference type="ARBA" id="ARBA00023136"/>
    </source>
</evidence>
<keyword evidence="9 17" id="KW-1133">Transmembrane helix</keyword>
<keyword evidence="6" id="KW-0256">Endoplasmic reticulum</keyword>
<evidence type="ECO:0000256" key="10">
    <source>
        <dbReference type="ARBA" id="ARBA00023065"/>
    </source>
</evidence>
<dbReference type="Pfam" id="PF05197">
    <property type="entry name" value="TRIC"/>
    <property type="match status" value="1"/>
</dbReference>
<keyword evidence="19" id="KW-1185">Reference proteome</keyword>
<evidence type="ECO:0000256" key="9">
    <source>
        <dbReference type="ARBA" id="ARBA00022989"/>
    </source>
</evidence>
<evidence type="ECO:0000256" key="17">
    <source>
        <dbReference type="SAM" id="Phobius"/>
    </source>
</evidence>
<feature type="compositionally biased region" description="Polar residues" evidence="16">
    <location>
        <begin position="419"/>
        <end position="428"/>
    </location>
</feature>
<dbReference type="PANTHER" id="PTHR12454">
    <property type="entry name" value="TRIMERIC INTRACELLULAR CATION CHANNEL"/>
    <property type="match status" value="1"/>
</dbReference>
<evidence type="ECO:0000313" key="19">
    <source>
        <dbReference type="Proteomes" id="UP001066276"/>
    </source>
</evidence>
<feature type="compositionally biased region" description="Polar residues" evidence="16">
    <location>
        <begin position="437"/>
        <end position="451"/>
    </location>
</feature>
<name>A0AAV7X229_PLEWA</name>
<evidence type="ECO:0000256" key="12">
    <source>
        <dbReference type="ARBA" id="ARBA00023303"/>
    </source>
</evidence>
<evidence type="ECO:0000256" key="5">
    <source>
        <dbReference type="ARBA" id="ARBA00022692"/>
    </source>
</evidence>
<comment type="subunit">
    <text evidence="15">Homotrimer; conformation seems to be controled by binding to diacylglycerol (DAG).</text>
</comment>
<dbReference type="GO" id="GO:0005267">
    <property type="term" value="F:potassium channel activity"/>
    <property type="evidence" value="ECO:0007669"/>
    <property type="project" value="UniProtKB-KW"/>
</dbReference>
<keyword evidence="3" id="KW-0813">Transport</keyword>
<comment type="caution">
    <text evidence="18">The sequence shown here is derived from an EMBL/GenBank/DDBJ whole genome shotgun (WGS) entry which is preliminary data.</text>
</comment>
<evidence type="ECO:0000256" key="13">
    <source>
        <dbReference type="ARBA" id="ARBA00034430"/>
    </source>
</evidence>
<feature type="region of interest" description="Disordered" evidence="16">
    <location>
        <begin position="416"/>
        <end position="463"/>
    </location>
</feature>
<accession>A0AAV7X229</accession>
<dbReference type="PANTHER" id="PTHR12454:SF5">
    <property type="entry name" value="TRIMERIC INTRACELLULAR CATION CHANNEL TYPE B"/>
    <property type="match status" value="1"/>
</dbReference>
<comment type="similarity">
    <text evidence="2">Belongs to the TMEM38 family.</text>
</comment>
<dbReference type="GO" id="GO:0042802">
    <property type="term" value="F:identical protein binding"/>
    <property type="evidence" value="ECO:0007669"/>
    <property type="project" value="InterPro"/>
</dbReference>
<evidence type="ECO:0000256" key="16">
    <source>
        <dbReference type="SAM" id="MobiDB-lite"/>
    </source>
</evidence>
<dbReference type="InterPro" id="IPR007866">
    <property type="entry name" value="TRIC_channel"/>
</dbReference>
<proteinExistence type="inferred from homology"/>
<evidence type="ECO:0000256" key="6">
    <source>
        <dbReference type="ARBA" id="ARBA00022824"/>
    </source>
</evidence>
<keyword evidence="4" id="KW-0633">Potassium transport</keyword>
<comment type="catalytic activity">
    <reaction evidence="13">
        <text>K(+)(in) = K(+)(out)</text>
        <dbReference type="Rhea" id="RHEA:29463"/>
        <dbReference type="ChEBI" id="CHEBI:29103"/>
    </reaction>
</comment>
<evidence type="ECO:0000256" key="7">
    <source>
        <dbReference type="ARBA" id="ARBA00022826"/>
    </source>
</evidence>
<keyword evidence="8" id="KW-0630">Potassium</keyword>
<evidence type="ECO:0000256" key="15">
    <source>
        <dbReference type="ARBA" id="ARBA00047059"/>
    </source>
</evidence>
<feature type="compositionally biased region" description="Basic and acidic residues" evidence="16">
    <location>
        <begin position="452"/>
        <end position="463"/>
    </location>
</feature>
<dbReference type="AlphaFoldDB" id="A0AAV7X229"/>
<organism evidence="18 19">
    <name type="scientific">Pleurodeles waltl</name>
    <name type="common">Iberian ribbed newt</name>
    <dbReference type="NCBI Taxonomy" id="8319"/>
    <lineage>
        <taxon>Eukaryota</taxon>
        <taxon>Metazoa</taxon>
        <taxon>Chordata</taxon>
        <taxon>Craniata</taxon>
        <taxon>Vertebrata</taxon>
        <taxon>Euteleostomi</taxon>
        <taxon>Amphibia</taxon>
        <taxon>Batrachia</taxon>
        <taxon>Caudata</taxon>
        <taxon>Salamandroidea</taxon>
        <taxon>Salamandridae</taxon>
        <taxon>Pleurodelinae</taxon>
        <taxon>Pleurodeles</taxon>
    </lineage>
</organism>